<keyword evidence="4 6" id="KW-1133">Transmembrane helix</keyword>
<dbReference type="InterPro" id="IPR045062">
    <property type="entry name" value="Cyt_c_biogenesis_CcsA/CcmC"/>
</dbReference>
<evidence type="ECO:0000256" key="5">
    <source>
        <dbReference type="ARBA" id="ARBA00023136"/>
    </source>
</evidence>
<gene>
    <name evidence="8" type="primary">ccsA</name>
    <name evidence="8" type="ORF">NV381_24825</name>
</gene>
<keyword evidence="9" id="KW-1185">Reference proteome</keyword>
<keyword evidence="2 6" id="KW-0812">Transmembrane</keyword>
<keyword evidence="5 6" id="KW-0472">Membrane</keyword>
<feature type="transmembrane region" description="Helical" evidence="6">
    <location>
        <begin position="385"/>
        <end position="409"/>
    </location>
</feature>
<feature type="domain" description="Cytochrome c assembly protein" evidence="7">
    <location>
        <begin position="74"/>
        <end position="195"/>
    </location>
</feature>
<reference evidence="8 9" key="1">
    <citation type="submission" date="2022-08" db="EMBL/GenBank/DDBJ databases">
        <title>Paenibacillus endoradicis sp. nov., Paenibacillus radicibacter sp. nov and Paenibacillus pararadicis sp. nov., three cold-adapted plant growth-promoting bacteria isolated from root of Larix gmelinii in Great Khingan.</title>
        <authorList>
            <person name="Xue H."/>
        </authorList>
    </citation>
    <scope>NUCLEOTIDE SEQUENCE [LARGE SCALE GENOMIC DNA]</scope>
    <source>
        <strain evidence="8 9">N5-1-1-5</strain>
    </source>
</reference>
<feature type="domain" description="Cytochrome c assembly protein" evidence="7">
    <location>
        <begin position="314"/>
        <end position="410"/>
    </location>
</feature>
<dbReference type="InterPro" id="IPR002541">
    <property type="entry name" value="Cyt_c_assembly"/>
</dbReference>
<comment type="caution">
    <text evidence="8">The sequence shown here is derived from an EMBL/GenBank/DDBJ whole genome shotgun (WGS) entry which is preliminary data.</text>
</comment>
<feature type="transmembrane region" description="Helical" evidence="6">
    <location>
        <begin position="77"/>
        <end position="98"/>
    </location>
</feature>
<sequence length="415" mass="46478">MDSSLFLLIAFIVYNAAFLSFVIAILGKKWNQNDPEAHIKKWGNVSIGLTIVGFLGHVSFFFLRWAEGGHIPISNMYEFMTFLGMMIMFAFIIVYFLYRAPVLGAFALPVGIIIIAYASVFPKEIQPLIPALQSYWLKIHVTTAATGEAFFAVGFAAGLMYLLRSVNFKSKEAADRKEQRGVEFTLFFLVMIIAFVVSIFGFNASGYHAKFANDVTYTDKEGIERTIKQPVDYVLPPIFKPYQGEQLDMKPFLGMTEAPFEAPSWMKGANAGRKLNTVVWSVLAGLILYGLLRIVVRKPLGTALSPMLHGIDGEDIDEISYRAIAIGYPIFTLGALIFAMIWAAEAWGRFWGWDPKEVWALITWLYYAAYLHLRLSKGWQGKKSAWLAVIGFMVVMFTLIGVNLVIAGLHSYSGV</sequence>
<evidence type="ECO:0000256" key="2">
    <source>
        <dbReference type="ARBA" id="ARBA00022692"/>
    </source>
</evidence>
<evidence type="ECO:0000313" key="9">
    <source>
        <dbReference type="Proteomes" id="UP001300012"/>
    </source>
</evidence>
<feature type="transmembrane region" description="Helical" evidence="6">
    <location>
        <begin position="278"/>
        <end position="296"/>
    </location>
</feature>
<name>A0ABT1YN19_9BACL</name>
<dbReference type="PANTHER" id="PTHR30071">
    <property type="entry name" value="HEME EXPORTER PROTEIN C"/>
    <property type="match status" value="1"/>
</dbReference>
<evidence type="ECO:0000256" key="3">
    <source>
        <dbReference type="ARBA" id="ARBA00022748"/>
    </source>
</evidence>
<feature type="transmembrane region" description="Helical" evidence="6">
    <location>
        <begin position="184"/>
        <end position="204"/>
    </location>
</feature>
<dbReference type="Pfam" id="PF01578">
    <property type="entry name" value="Cytochrom_C_asm"/>
    <property type="match status" value="2"/>
</dbReference>
<organism evidence="8 9">
    <name type="scientific">Paenibacillus radicis</name>
    <name type="common">ex Xue et al. 2023</name>
    <dbReference type="NCBI Taxonomy" id="2972489"/>
    <lineage>
        <taxon>Bacteria</taxon>
        <taxon>Bacillati</taxon>
        <taxon>Bacillota</taxon>
        <taxon>Bacilli</taxon>
        <taxon>Bacillales</taxon>
        <taxon>Paenibacillaceae</taxon>
        <taxon>Paenibacillus</taxon>
    </lineage>
</organism>
<feature type="transmembrane region" description="Helical" evidence="6">
    <location>
        <begin position="141"/>
        <end position="163"/>
    </location>
</feature>
<comment type="subcellular location">
    <subcellularLocation>
        <location evidence="1">Membrane</location>
        <topology evidence="1">Multi-pass membrane protein</topology>
    </subcellularLocation>
</comment>
<feature type="transmembrane region" description="Helical" evidence="6">
    <location>
        <begin position="356"/>
        <end position="373"/>
    </location>
</feature>
<proteinExistence type="predicted"/>
<dbReference type="EMBL" id="JANQBD010000020">
    <property type="protein sequence ID" value="MCR8634422.1"/>
    <property type="molecule type" value="Genomic_DNA"/>
</dbReference>
<feature type="transmembrane region" description="Helical" evidence="6">
    <location>
        <begin position="103"/>
        <end position="121"/>
    </location>
</feature>
<evidence type="ECO:0000256" key="6">
    <source>
        <dbReference type="SAM" id="Phobius"/>
    </source>
</evidence>
<evidence type="ECO:0000256" key="1">
    <source>
        <dbReference type="ARBA" id="ARBA00004141"/>
    </source>
</evidence>
<keyword evidence="3" id="KW-0201">Cytochrome c-type biogenesis</keyword>
<evidence type="ECO:0000256" key="4">
    <source>
        <dbReference type="ARBA" id="ARBA00022989"/>
    </source>
</evidence>
<feature type="transmembrane region" description="Helical" evidence="6">
    <location>
        <begin position="323"/>
        <end position="344"/>
    </location>
</feature>
<dbReference type="RefSeq" id="WP_258215988.1">
    <property type="nucleotide sequence ID" value="NZ_JANQBD010000020.1"/>
</dbReference>
<feature type="transmembrane region" description="Helical" evidence="6">
    <location>
        <begin position="47"/>
        <end position="65"/>
    </location>
</feature>
<accession>A0ABT1YN19</accession>
<evidence type="ECO:0000259" key="7">
    <source>
        <dbReference type="Pfam" id="PF01578"/>
    </source>
</evidence>
<protein>
    <submittedName>
        <fullName evidence="8">Cytochrome c biogenesis protein CcsA</fullName>
    </submittedName>
</protein>
<dbReference type="PANTHER" id="PTHR30071:SF1">
    <property type="entry name" value="CYTOCHROME B_B6 PROTEIN-RELATED"/>
    <property type="match status" value="1"/>
</dbReference>
<evidence type="ECO:0000313" key="8">
    <source>
        <dbReference type="EMBL" id="MCR8634422.1"/>
    </source>
</evidence>
<dbReference type="Proteomes" id="UP001300012">
    <property type="component" value="Unassembled WGS sequence"/>
</dbReference>
<feature type="transmembrane region" description="Helical" evidence="6">
    <location>
        <begin position="6"/>
        <end position="26"/>
    </location>
</feature>